<protein>
    <submittedName>
        <fullName evidence="2">Uncharacterized protein</fullName>
    </submittedName>
</protein>
<keyword evidence="3" id="KW-1185">Reference proteome</keyword>
<name>A0ABQ9HUP4_9NEOP</name>
<organism evidence="2 3">
    <name type="scientific">Dryococelus australis</name>
    <dbReference type="NCBI Taxonomy" id="614101"/>
    <lineage>
        <taxon>Eukaryota</taxon>
        <taxon>Metazoa</taxon>
        <taxon>Ecdysozoa</taxon>
        <taxon>Arthropoda</taxon>
        <taxon>Hexapoda</taxon>
        <taxon>Insecta</taxon>
        <taxon>Pterygota</taxon>
        <taxon>Neoptera</taxon>
        <taxon>Polyneoptera</taxon>
        <taxon>Phasmatodea</taxon>
        <taxon>Verophasmatodea</taxon>
        <taxon>Anareolatae</taxon>
        <taxon>Phasmatidae</taxon>
        <taxon>Eurycanthinae</taxon>
        <taxon>Dryococelus</taxon>
    </lineage>
</organism>
<sequence>MLLLHLMEKCMDRALRKQWELVVRELDIPKLSDFTDFFLKHCMSSEIVVGTSQKYSQPKSIDNPKGPDQHRRSCHPHVPRICAKGPSGTFFNDKGQMVMYNSINCLQAAHQVKSFPSTKSCRFCNARLTQCCISIR</sequence>
<evidence type="ECO:0000313" key="2">
    <source>
        <dbReference type="EMBL" id="KAJ8888119.1"/>
    </source>
</evidence>
<accession>A0ABQ9HUP4</accession>
<dbReference type="Proteomes" id="UP001159363">
    <property type="component" value="Chromosome 3"/>
</dbReference>
<evidence type="ECO:0000313" key="3">
    <source>
        <dbReference type="Proteomes" id="UP001159363"/>
    </source>
</evidence>
<feature type="region of interest" description="Disordered" evidence="1">
    <location>
        <begin position="54"/>
        <end position="73"/>
    </location>
</feature>
<reference evidence="2 3" key="1">
    <citation type="submission" date="2023-02" db="EMBL/GenBank/DDBJ databases">
        <title>LHISI_Scaffold_Assembly.</title>
        <authorList>
            <person name="Stuart O.P."/>
            <person name="Cleave R."/>
            <person name="Magrath M.J.L."/>
            <person name="Mikheyev A.S."/>
        </authorList>
    </citation>
    <scope>NUCLEOTIDE SEQUENCE [LARGE SCALE GENOMIC DNA]</scope>
    <source>
        <strain evidence="2">Daus_M_001</strain>
        <tissue evidence="2">Leg muscle</tissue>
    </source>
</reference>
<dbReference type="EMBL" id="JARBHB010000003">
    <property type="protein sequence ID" value="KAJ8888119.1"/>
    <property type="molecule type" value="Genomic_DNA"/>
</dbReference>
<comment type="caution">
    <text evidence="2">The sequence shown here is derived from an EMBL/GenBank/DDBJ whole genome shotgun (WGS) entry which is preliminary data.</text>
</comment>
<evidence type="ECO:0000256" key="1">
    <source>
        <dbReference type="SAM" id="MobiDB-lite"/>
    </source>
</evidence>
<proteinExistence type="predicted"/>
<gene>
    <name evidence="2" type="ORF">PR048_007606</name>
</gene>